<evidence type="ECO:0000313" key="2">
    <source>
        <dbReference type="Proteomes" id="UP001549110"/>
    </source>
</evidence>
<keyword evidence="2" id="KW-1185">Reference proteome</keyword>
<gene>
    <name evidence="1" type="ORF">ABID41_003698</name>
</gene>
<name>A0ABV2END2_9CAUL</name>
<comment type="caution">
    <text evidence="1">The sequence shown here is derived from an EMBL/GenBank/DDBJ whole genome shotgun (WGS) entry which is preliminary data.</text>
</comment>
<evidence type="ECO:0000313" key="1">
    <source>
        <dbReference type="EMBL" id="MET3528556.1"/>
    </source>
</evidence>
<accession>A0ABV2END2</accession>
<reference evidence="1 2" key="1">
    <citation type="submission" date="2024-06" db="EMBL/GenBank/DDBJ databases">
        <title>Genomic Encyclopedia of Type Strains, Phase IV (KMG-IV): sequencing the most valuable type-strain genomes for metagenomic binning, comparative biology and taxonomic classification.</title>
        <authorList>
            <person name="Goeker M."/>
        </authorList>
    </citation>
    <scope>NUCLEOTIDE SEQUENCE [LARGE SCALE GENOMIC DNA]</scope>
    <source>
        <strain evidence="1 2">DSM 17809</strain>
    </source>
</reference>
<dbReference type="EMBL" id="JBEPLU010000004">
    <property type="protein sequence ID" value="MET3528556.1"/>
    <property type="molecule type" value="Genomic_DNA"/>
</dbReference>
<dbReference type="RefSeq" id="WP_331930753.1">
    <property type="nucleotide sequence ID" value="NZ_JBEPLU010000004.1"/>
</dbReference>
<protein>
    <submittedName>
        <fullName evidence="1">Ferric-dicitrate binding protein FerR (Iron transport regulator)</fullName>
    </submittedName>
</protein>
<proteinExistence type="predicted"/>
<sequence length="55" mass="6315">MLKRWLAIDAANRVAWADVNAAWNDFDDGDDDEILIAMRVDARRAAKRRAKEDGR</sequence>
<dbReference type="Proteomes" id="UP001549110">
    <property type="component" value="Unassembled WGS sequence"/>
</dbReference>
<organism evidence="1 2">
    <name type="scientific">Phenylobacterium koreense</name>
    <dbReference type="NCBI Taxonomy" id="266125"/>
    <lineage>
        <taxon>Bacteria</taxon>
        <taxon>Pseudomonadati</taxon>
        <taxon>Pseudomonadota</taxon>
        <taxon>Alphaproteobacteria</taxon>
        <taxon>Caulobacterales</taxon>
        <taxon>Caulobacteraceae</taxon>
        <taxon>Phenylobacterium</taxon>
    </lineage>
</organism>